<evidence type="ECO:0000313" key="1">
    <source>
        <dbReference type="EMBL" id="QBK84538.1"/>
    </source>
</evidence>
<protein>
    <submittedName>
        <fullName evidence="1">Uncharacterized protein</fullName>
    </submittedName>
</protein>
<gene>
    <name evidence="1" type="ORF">LCDPAC01_00190</name>
</gene>
<proteinExistence type="predicted"/>
<dbReference type="EMBL" id="MK500278">
    <property type="protein sequence ID" value="QBK84538.1"/>
    <property type="molecule type" value="Genomic_DNA"/>
</dbReference>
<sequence>MFYPFDELTPTTIQLAAEYGILEEIKRYLKQRQKTFSSLLDKALDVSYKDFIDGFYRYDYGPYVVDSKAVPNTDLSDYLQMFDEKSHRLYLEKS</sequence>
<reference evidence="1" key="1">
    <citation type="journal article" date="2019" name="MBio">
        <title>Virus Genomes from Deep Sea Sediments Expand the Ocean Megavirome and Support Independent Origins of Viral Gigantism.</title>
        <authorList>
            <person name="Backstrom D."/>
            <person name="Yutin N."/>
            <person name="Jorgensen S.L."/>
            <person name="Dharamshi J."/>
            <person name="Homa F."/>
            <person name="Zaremba-Niedwiedzka K."/>
            <person name="Spang A."/>
            <person name="Wolf Y.I."/>
            <person name="Koonin E.V."/>
            <person name="Ettema T.J."/>
        </authorList>
    </citation>
    <scope>NUCLEOTIDE SEQUENCE</scope>
</reference>
<name>A0A481YMA3_9VIRU</name>
<accession>A0A481YMA3</accession>
<organism evidence="1">
    <name type="scientific">Pithovirus LCDPAC01</name>
    <dbReference type="NCBI Taxonomy" id="2506600"/>
    <lineage>
        <taxon>Viruses</taxon>
        <taxon>Pithoviruses</taxon>
    </lineage>
</organism>